<feature type="active site" description="Proton acceptor" evidence="4">
    <location>
        <position position="36"/>
    </location>
</feature>
<dbReference type="Gene3D" id="2.60.120.200">
    <property type="match status" value="1"/>
</dbReference>
<feature type="site" description="Important for catalytic activity, responsible for pKa modulation of the active site Glu and correct orientation of both the proton donor and substrate" evidence="5">
    <location>
        <position position="144"/>
    </location>
</feature>
<accession>A0A3S2UN84</accession>
<dbReference type="Pfam" id="PF04616">
    <property type="entry name" value="Glyco_hydro_43"/>
    <property type="match status" value="1"/>
</dbReference>
<evidence type="ECO:0000313" key="10">
    <source>
        <dbReference type="Proteomes" id="UP000282759"/>
    </source>
</evidence>
<dbReference type="AlphaFoldDB" id="A0A3S2UN84"/>
<evidence type="ECO:0000256" key="4">
    <source>
        <dbReference type="PIRSR" id="PIRSR606710-1"/>
    </source>
</evidence>
<organism evidence="9 10">
    <name type="scientific">Mucilaginibacter limnophilus</name>
    <dbReference type="NCBI Taxonomy" id="1932778"/>
    <lineage>
        <taxon>Bacteria</taxon>
        <taxon>Pseudomonadati</taxon>
        <taxon>Bacteroidota</taxon>
        <taxon>Sphingobacteriia</taxon>
        <taxon>Sphingobacteriales</taxon>
        <taxon>Sphingobacteriaceae</taxon>
        <taxon>Mucilaginibacter</taxon>
    </lineage>
</organism>
<gene>
    <name evidence="9" type="ORF">EOD41_14710</name>
</gene>
<dbReference type="Proteomes" id="UP000282759">
    <property type="component" value="Unassembled WGS sequence"/>
</dbReference>
<evidence type="ECO:0000313" key="9">
    <source>
        <dbReference type="EMBL" id="RVU00205.1"/>
    </source>
</evidence>
<keyword evidence="3 6" id="KW-0326">Glycosidase</keyword>
<evidence type="ECO:0000256" key="7">
    <source>
        <dbReference type="SAM" id="SignalP"/>
    </source>
</evidence>
<keyword evidence="7" id="KW-0732">Signal</keyword>
<evidence type="ECO:0000256" key="2">
    <source>
        <dbReference type="ARBA" id="ARBA00022801"/>
    </source>
</evidence>
<sequence>MKYIIKSLVVIALLGFTNIKAAKAQSNALIAGDFADPSIIRVPGKGYYAVGTSSEWAPHFPVYKSSDLKIWKQTGYVFDKAPEWTSGSFWAPEYYFMNGQYYIYYTARRKSDGVSYIGVATSKFPDKGFQDHGVIINHGKEAIDGFVFNDNGQLYITFKAYGLENRPIEILGYKLSADGMKVIGEPFSLLKDDERQGMEGQSILKKDGFYYLFYSAGNCCGGGCSYNVRVARSKTFKGPYVKYDKNPLLRAEGEWKCTGHGTFVNTPEGKTYYLHHAYSNTNDVFTGRQGMLAELTWPVKGGWPVLKGSAIESNDNTNITDQFKAAKPALYWQWDFRNSTPVIKQGGGKLSLSGTIKEGNTTGVALTVRPVSDNFEVTTTVTNSNSALKGLVFYGDAKAAAGIGVEGKEVQLWIVKDNKREVLAQKALDSAAPVELKLSMRPDRTCKVFYRQDKNDWKELAADRGLDIGFLPQWDRSPRIGLHFKGETGAVAEFSSFTLTNK</sequence>
<reference evidence="9 10" key="1">
    <citation type="submission" date="2019-01" db="EMBL/GenBank/DDBJ databases">
        <authorList>
            <person name="Chen W.-M."/>
        </authorList>
    </citation>
    <scope>NUCLEOTIDE SEQUENCE [LARGE SCALE GENOMIC DNA]</scope>
    <source>
        <strain evidence="9 10">YBJ-36</strain>
    </source>
</reference>
<dbReference type="InterPro" id="IPR023296">
    <property type="entry name" value="Glyco_hydro_beta-prop_sf"/>
</dbReference>
<dbReference type="Pfam" id="PF17851">
    <property type="entry name" value="GH43_C2"/>
    <property type="match status" value="1"/>
</dbReference>
<feature type="chain" id="PRO_5018622618" evidence="7">
    <location>
        <begin position="22"/>
        <end position="502"/>
    </location>
</feature>
<dbReference type="GO" id="GO:0004553">
    <property type="term" value="F:hydrolase activity, hydrolyzing O-glycosyl compounds"/>
    <property type="evidence" value="ECO:0007669"/>
    <property type="project" value="InterPro"/>
</dbReference>
<dbReference type="GO" id="GO:0005975">
    <property type="term" value="P:carbohydrate metabolic process"/>
    <property type="evidence" value="ECO:0007669"/>
    <property type="project" value="InterPro"/>
</dbReference>
<feature type="signal peptide" evidence="7">
    <location>
        <begin position="1"/>
        <end position="21"/>
    </location>
</feature>
<dbReference type="InterPro" id="IPR041542">
    <property type="entry name" value="GH43_C2"/>
</dbReference>
<dbReference type="CDD" id="cd08999">
    <property type="entry name" value="GH43_ABN-like"/>
    <property type="match status" value="1"/>
</dbReference>
<dbReference type="InterPro" id="IPR051795">
    <property type="entry name" value="Glycosyl_Hydrlase_43"/>
</dbReference>
<dbReference type="SUPFAM" id="SSF75005">
    <property type="entry name" value="Arabinanase/levansucrase/invertase"/>
    <property type="match status" value="1"/>
</dbReference>
<evidence type="ECO:0000256" key="6">
    <source>
        <dbReference type="RuleBase" id="RU361187"/>
    </source>
</evidence>
<comment type="similarity">
    <text evidence="1 6">Belongs to the glycosyl hydrolase 43 family.</text>
</comment>
<feature type="domain" description="Beta-xylosidase C-terminal Concanavalin A-like" evidence="8">
    <location>
        <begin position="321"/>
        <end position="462"/>
    </location>
</feature>
<dbReference type="OrthoDB" id="9801455at2"/>
<dbReference type="InterPro" id="IPR013320">
    <property type="entry name" value="ConA-like_dom_sf"/>
</dbReference>
<evidence type="ECO:0000256" key="3">
    <source>
        <dbReference type="ARBA" id="ARBA00023295"/>
    </source>
</evidence>
<feature type="active site" description="Proton donor" evidence="4">
    <location>
        <position position="199"/>
    </location>
</feature>
<dbReference type="RefSeq" id="WP_127706235.1">
    <property type="nucleotide sequence ID" value="NZ_SACK01000006.1"/>
</dbReference>
<proteinExistence type="inferred from homology"/>
<dbReference type="EMBL" id="SACK01000006">
    <property type="protein sequence ID" value="RVU00205.1"/>
    <property type="molecule type" value="Genomic_DNA"/>
</dbReference>
<dbReference type="InterPro" id="IPR006710">
    <property type="entry name" value="Glyco_hydro_43"/>
</dbReference>
<protein>
    <submittedName>
        <fullName evidence="9">Beta-xylosidase</fullName>
    </submittedName>
</protein>
<name>A0A3S2UN84_9SPHI</name>
<evidence type="ECO:0000259" key="8">
    <source>
        <dbReference type="Pfam" id="PF17851"/>
    </source>
</evidence>
<dbReference type="SUPFAM" id="SSF49899">
    <property type="entry name" value="Concanavalin A-like lectins/glucanases"/>
    <property type="match status" value="1"/>
</dbReference>
<evidence type="ECO:0000256" key="1">
    <source>
        <dbReference type="ARBA" id="ARBA00009865"/>
    </source>
</evidence>
<dbReference type="PANTHER" id="PTHR42812:SF5">
    <property type="entry name" value="ENDO-ARABINASE"/>
    <property type="match status" value="1"/>
</dbReference>
<comment type="caution">
    <text evidence="9">The sequence shown here is derived from an EMBL/GenBank/DDBJ whole genome shotgun (WGS) entry which is preliminary data.</text>
</comment>
<dbReference type="PANTHER" id="PTHR42812">
    <property type="entry name" value="BETA-XYLOSIDASE"/>
    <property type="match status" value="1"/>
</dbReference>
<evidence type="ECO:0000256" key="5">
    <source>
        <dbReference type="PIRSR" id="PIRSR606710-2"/>
    </source>
</evidence>
<dbReference type="Gene3D" id="2.115.10.20">
    <property type="entry name" value="Glycosyl hydrolase domain, family 43"/>
    <property type="match status" value="1"/>
</dbReference>
<keyword evidence="10" id="KW-1185">Reference proteome</keyword>
<keyword evidence="2 6" id="KW-0378">Hydrolase</keyword>